<dbReference type="EMBL" id="HF559394">
    <property type="protein sequence ID" value="CCP24235.1"/>
    <property type="molecule type" value="Genomic_DNA"/>
</dbReference>
<evidence type="ECO:0000313" key="2">
    <source>
        <dbReference type="Proteomes" id="UP000010466"/>
    </source>
</evidence>
<dbReference type="Proteomes" id="UP000010466">
    <property type="component" value="Chromosome"/>
</dbReference>
<dbReference type="InterPro" id="IPR011009">
    <property type="entry name" value="Kinase-like_dom_sf"/>
</dbReference>
<keyword evidence="2" id="KW-1185">Reference proteome</keyword>
<dbReference type="GO" id="GO:0005737">
    <property type="term" value="C:cytoplasm"/>
    <property type="evidence" value="ECO:0007669"/>
    <property type="project" value="TreeGrafter"/>
</dbReference>
<dbReference type="AlphaFoldDB" id="L0RXH8"/>
<accession>L0RXH8</accession>
<dbReference type="PATRIC" id="fig|1246955.3.peg.454"/>
<keyword evidence="1" id="KW-0808">Transferase</keyword>
<protein>
    <submittedName>
        <fullName evidence="1">Phosphotransferase enzyme family protein</fullName>
    </submittedName>
</protein>
<dbReference type="eggNOG" id="COG0510">
    <property type="taxonomic scope" value="Bacteria"/>
</dbReference>
<name>L0RXH8_MYCC1</name>
<dbReference type="GO" id="GO:0006646">
    <property type="term" value="P:phosphatidylethanolamine biosynthetic process"/>
    <property type="evidence" value="ECO:0007669"/>
    <property type="project" value="TreeGrafter"/>
</dbReference>
<dbReference type="STRING" id="1246955.MCYN_0503"/>
<reference evidence="2" key="1">
    <citation type="journal article" date="2013" name="Genome Announc.">
        <title>Complete genome sequence of Mycoplasma cynos strain C142.</title>
        <authorList>
            <person name="Walker C.A."/>
            <person name="Mannering S.A."/>
            <person name="Shields S."/>
            <person name="Blake D.P."/>
            <person name="Brownlie J."/>
        </authorList>
    </citation>
    <scope>NUCLEOTIDE SEQUENCE [LARGE SCALE GENOMIC DNA]</scope>
    <source>
        <strain evidence="2">C142</strain>
    </source>
</reference>
<dbReference type="PANTHER" id="PTHR22603:SF66">
    <property type="entry name" value="ETHANOLAMINE KINASE"/>
    <property type="match status" value="1"/>
</dbReference>
<dbReference type="HOGENOM" id="CLU_1123571_0_0_14"/>
<dbReference type="SUPFAM" id="SSF56112">
    <property type="entry name" value="Protein kinase-like (PK-like)"/>
    <property type="match status" value="1"/>
</dbReference>
<dbReference type="Pfam" id="PF01633">
    <property type="entry name" value="Choline_kinase"/>
    <property type="match status" value="1"/>
</dbReference>
<gene>
    <name evidence="1" type="primary">MCYN0503</name>
    <name evidence="1" type="ordered locus">MCYN_0503</name>
</gene>
<organism evidence="1 2">
    <name type="scientific">Mycoplasmopsis cynos (strain C142)</name>
    <name type="common">Mycoplasma cynos</name>
    <dbReference type="NCBI Taxonomy" id="1246955"/>
    <lineage>
        <taxon>Bacteria</taxon>
        <taxon>Bacillati</taxon>
        <taxon>Mycoplasmatota</taxon>
        <taxon>Mycoplasmoidales</taxon>
        <taxon>Metamycoplasmataceae</taxon>
        <taxon>Mycoplasmopsis</taxon>
    </lineage>
</organism>
<evidence type="ECO:0000313" key="1">
    <source>
        <dbReference type="EMBL" id="CCP24235.1"/>
    </source>
</evidence>
<dbReference type="GO" id="GO:0004305">
    <property type="term" value="F:ethanolamine kinase activity"/>
    <property type="evidence" value="ECO:0007669"/>
    <property type="project" value="TreeGrafter"/>
</dbReference>
<sequence length="271" mass="32744">MAWLMSSFLFFKIFRIISINWRGMEKIKIGFTNESFFTGQTFYQIKKYNGFNHKIDYQILANLDFVPKLISNTKKDIEWEWIDSKEITFTPEQLKEIAHNFLTLHNSGLNFPKSNHAARVKEYRKILKNKNVNIDVLNKYYCRINTILANSENNRPLHNDLYKGNLLLNKKTNKIMFIDWEYASMGDKHFDLAYFICGSFLTKEQEKIFLQAYDSYWHEYLIQQKILVYYLTILWIHSQETIPFSDEYCIKMLEETIKEYDYLKQNNLFRR</sequence>
<dbReference type="Gene3D" id="3.90.1200.10">
    <property type="match status" value="1"/>
</dbReference>
<dbReference type="PANTHER" id="PTHR22603">
    <property type="entry name" value="CHOLINE/ETHANOALAMINE KINASE"/>
    <property type="match status" value="1"/>
</dbReference>
<proteinExistence type="predicted"/>
<dbReference type="KEGG" id="mcy:MCYN_0503"/>